<dbReference type="InterPro" id="IPR003141">
    <property type="entry name" value="Pol/His_phosphatase_N"/>
</dbReference>
<accession>A0A7T0LNL6</accession>
<name>A0A7T0LNL6_9ACTO</name>
<protein>
    <submittedName>
        <fullName evidence="2">PHP domain-containing protein</fullName>
    </submittedName>
</protein>
<dbReference type="SMART" id="SM00481">
    <property type="entry name" value="POLIIIAc"/>
    <property type="match status" value="1"/>
</dbReference>
<gene>
    <name evidence="2" type="ORF">ID810_04120</name>
</gene>
<dbReference type="Gene3D" id="3.20.20.140">
    <property type="entry name" value="Metal-dependent hydrolases"/>
    <property type="match status" value="1"/>
</dbReference>
<dbReference type="InterPro" id="IPR052018">
    <property type="entry name" value="PHP_domain"/>
</dbReference>
<dbReference type="GO" id="GO:0004534">
    <property type="term" value="F:5'-3' RNA exonuclease activity"/>
    <property type="evidence" value="ECO:0007669"/>
    <property type="project" value="TreeGrafter"/>
</dbReference>
<reference evidence="2 3" key="1">
    <citation type="submission" date="2020-11" db="EMBL/GenBank/DDBJ databases">
        <title>Actinomyces sp. ZJ750.</title>
        <authorList>
            <person name="Zhou J."/>
        </authorList>
    </citation>
    <scope>NUCLEOTIDE SEQUENCE [LARGE SCALE GENOMIC DNA]</scope>
    <source>
        <strain evidence="2 3">ZJ750</strain>
    </source>
</reference>
<proteinExistence type="predicted"/>
<sequence>MSPRIDPHTHSSCSDGTETPAELMAAAARAGLDVVGLTDHDTTAGWEQAAAAVPTSGVALLRGTEISCADRGLTLHLLAYLFDPDDDALAEAFATARRSRESRSQRMVELLSEDYPITWQDVVEQAVDSRTIGRPHIADALVAAGAFRDRAAAFDGPLATSSPYYVRYWALDPVEACVLVRAAGGVPIAAHPRAGGRQRRLVPDETFARMAEAGLAALEVDHRDHTPAQREQARALAESLGLGVSGSSDYHGRGKPNRLGEHLMGAALLERILDEGNLGLVMP</sequence>
<dbReference type="CDD" id="cd07438">
    <property type="entry name" value="PHP_HisPPase_AMP"/>
    <property type="match status" value="1"/>
</dbReference>
<dbReference type="PANTHER" id="PTHR42924">
    <property type="entry name" value="EXONUCLEASE"/>
    <property type="match status" value="1"/>
</dbReference>
<evidence type="ECO:0000259" key="1">
    <source>
        <dbReference type="SMART" id="SM00481"/>
    </source>
</evidence>
<dbReference type="GO" id="GO:0035312">
    <property type="term" value="F:5'-3' DNA exonuclease activity"/>
    <property type="evidence" value="ECO:0007669"/>
    <property type="project" value="TreeGrafter"/>
</dbReference>
<dbReference type="InterPro" id="IPR016195">
    <property type="entry name" value="Pol/histidinol_Pase-like"/>
</dbReference>
<organism evidence="2 3">
    <name type="scientific">Actinomyces respiraculi</name>
    <dbReference type="NCBI Taxonomy" id="2744574"/>
    <lineage>
        <taxon>Bacteria</taxon>
        <taxon>Bacillati</taxon>
        <taxon>Actinomycetota</taxon>
        <taxon>Actinomycetes</taxon>
        <taxon>Actinomycetales</taxon>
        <taxon>Actinomycetaceae</taxon>
        <taxon>Actinomyces</taxon>
    </lineage>
</organism>
<dbReference type="PANTHER" id="PTHR42924:SF3">
    <property type="entry name" value="POLYMERASE_HISTIDINOL PHOSPHATASE N-TERMINAL DOMAIN-CONTAINING PROTEIN"/>
    <property type="match status" value="1"/>
</dbReference>
<dbReference type="InterPro" id="IPR004013">
    <property type="entry name" value="PHP_dom"/>
</dbReference>
<dbReference type="AlphaFoldDB" id="A0A7T0LNL6"/>
<dbReference type="Pfam" id="PF02811">
    <property type="entry name" value="PHP"/>
    <property type="match status" value="1"/>
</dbReference>
<feature type="domain" description="Polymerase/histidinol phosphatase N-terminal" evidence="1">
    <location>
        <begin position="5"/>
        <end position="70"/>
    </location>
</feature>
<dbReference type="SUPFAM" id="SSF89550">
    <property type="entry name" value="PHP domain-like"/>
    <property type="match status" value="1"/>
</dbReference>
<evidence type="ECO:0000313" key="2">
    <source>
        <dbReference type="EMBL" id="QPL06543.1"/>
    </source>
</evidence>
<keyword evidence="3" id="KW-1185">Reference proteome</keyword>
<dbReference type="EMBL" id="CP063989">
    <property type="protein sequence ID" value="QPL06543.1"/>
    <property type="molecule type" value="Genomic_DNA"/>
</dbReference>
<dbReference type="Proteomes" id="UP000594637">
    <property type="component" value="Chromosome"/>
</dbReference>
<dbReference type="Gene3D" id="1.10.150.650">
    <property type="match status" value="1"/>
</dbReference>
<evidence type="ECO:0000313" key="3">
    <source>
        <dbReference type="Proteomes" id="UP000594637"/>
    </source>
</evidence>
<dbReference type="KEGG" id="arep:ID810_04120"/>